<accession>A0A849KA99</accession>
<feature type="transmembrane region" description="Helical" evidence="2">
    <location>
        <begin position="30"/>
        <end position="48"/>
    </location>
</feature>
<evidence type="ECO:0000313" key="3">
    <source>
        <dbReference type="EMBL" id="NNU45262.1"/>
    </source>
</evidence>
<name>A0A849KA99_9BURK</name>
<dbReference type="Proteomes" id="UP000552954">
    <property type="component" value="Unassembled WGS sequence"/>
</dbReference>
<dbReference type="RefSeq" id="WP_171562941.1">
    <property type="nucleotide sequence ID" value="NZ_JABFCS010000001.1"/>
</dbReference>
<keyword evidence="2" id="KW-0812">Transmembrane</keyword>
<dbReference type="AlphaFoldDB" id="A0A849KA99"/>
<reference evidence="3 4" key="1">
    <citation type="submission" date="2020-05" db="EMBL/GenBank/DDBJ databases">
        <authorList>
            <person name="Khan S.A."/>
            <person name="Jeon C.O."/>
            <person name="Chun B.H."/>
        </authorList>
    </citation>
    <scope>NUCLEOTIDE SEQUENCE [LARGE SCALE GENOMIC DNA]</scope>
    <source>
        <strain evidence="3 4">B156</strain>
    </source>
</reference>
<keyword evidence="2" id="KW-0472">Membrane</keyword>
<proteinExistence type="predicted"/>
<dbReference type="EMBL" id="JABFCS010000001">
    <property type="protein sequence ID" value="NNU45262.1"/>
    <property type="molecule type" value="Genomic_DNA"/>
</dbReference>
<gene>
    <name evidence="3" type="ORF">HK415_22085</name>
</gene>
<evidence type="ECO:0000256" key="2">
    <source>
        <dbReference type="SAM" id="Phobius"/>
    </source>
</evidence>
<keyword evidence="4" id="KW-1185">Reference proteome</keyword>
<evidence type="ECO:0000256" key="1">
    <source>
        <dbReference type="SAM" id="MobiDB-lite"/>
    </source>
</evidence>
<evidence type="ECO:0000313" key="4">
    <source>
        <dbReference type="Proteomes" id="UP000552954"/>
    </source>
</evidence>
<reference evidence="3 4" key="2">
    <citation type="submission" date="2020-06" db="EMBL/GenBank/DDBJ databases">
        <title>Ramlibacter rhizophilus sp. nov., isolated from rhizosphere soil of national flower Mugunghwa from South Korea.</title>
        <authorList>
            <person name="Zheng-Fei Y."/>
            <person name="Huan T."/>
        </authorList>
    </citation>
    <scope>NUCLEOTIDE SEQUENCE [LARGE SCALE GENOMIC DNA]</scope>
    <source>
        <strain evidence="3 4">B156</strain>
    </source>
</reference>
<organism evidence="3 4">
    <name type="scientific">Ramlibacter montanisoli</name>
    <dbReference type="NCBI Taxonomy" id="2732512"/>
    <lineage>
        <taxon>Bacteria</taxon>
        <taxon>Pseudomonadati</taxon>
        <taxon>Pseudomonadota</taxon>
        <taxon>Betaproteobacteria</taxon>
        <taxon>Burkholderiales</taxon>
        <taxon>Comamonadaceae</taxon>
        <taxon>Ramlibacter</taxon>
    </lineage>
</organism>
<feature type="region of interest" description="Disordered" evidence="1">
    <location>
        <begin position="72"/>
        <end position="93"/>
    </location>
</feature>
<sequence length="93" mass="9447">MCYMLRQQQAAAEPGGAPVPPIIDRVRSRWVAAAGAALVGGFALAAFVEPSPTSTLAEPAQAAAVIPVAATSTATPARQRATPRSHPMTACPP</sequence>
<protein>
    <submittedName>
        <fullName evidence="3">Uncharacterized protein</fullName>
    </submittedName>
</protein>
<comment type="caution">
    <text evidence="3">The sequence shown here is derived from an EMBL/GenBank/DDBJ whole genome shotgun (WGS) entry which is preliminary data.</text>
</comment>
<keyword evidence="2" id="KW-1133">Transmembrane helix</keyword>